<keyword evidence="10" id="KW-1185">Reference proteome</keyword>
<evidence type="ECO:0000259" key="7">
    <source>
        <dbReference type="Pfam" id="PF08621"/>
    </source>
</evidence>
<sequence>MEMKQSSKRADPKASSRPEKKVLQLGENEASRLVGSIVEKGFSNDPQAKPFFSPIALPKPTVLPFPVARHRSHGPHWGRVDRKMGGGEGNVDGEDDEEGDEEVDVSMDLDRIAPFAKPIKRKKKTSMDFSRWRELSQGDKSSMAEKSGGTMFCLSKTKNGEKDREAIETRDYTEDKSGEASLVASMELDYSKPQHLQDFGTDTSNINFKNEVEPVMVNESIKRRGQTCSTSAMASCSRSDLANEQGTTSLESQIDAENRARLQGMSHDEIEQAQAEIMEKMNPALVNLLKKRGEEKLKQKNCPSDTGTSRELDNALNEIKTDAKSSHFSESGTTHMMTKSISKNPRSRLDPAEVRISKPANSSLWNAWSERVEAIRNLRFSLDGTVTGNDLVQVPETGDITMRDFLRTEGDPGAAGYTIKEAVALTRSVVPGQRTLAFHMLLALLDKALYNIHQGQVGCIMRNDNRADNSVDWEAVWAYALGPEPELVLSLRICLDDNHSSVVLACAKVIQCILSCDANENFFDLLEKSARVENICTAPVFRSKPEIDVGFLRGGFWKYNAKPSNILPLVEDIIDDETEGNQTIQDDIVVAGQDFVAGLVRMGILIRLRYLLESDLTAALEECIVSILIAIARHSPTCANAIMRCQRLVQTVVHRFTSKHNTEILPSKIKSVILVKVLAQSDVKICHDFVRKGIFQTMTWNLYQHGSSLDHWVKSGLENCKLSSALMVEQLRFWKVCIQHGFCVSYFSDIFPALCLWLNPPTFEKVIENEVVCEFASISKEAYLVLKALAGRLPNLFSQKHLTAETPKHSGNDVESWSWSHVSPIVDLALKWIALQSDPQLHNFFEWKKEGDPLSEYSSLTLLLWVYSAVMHMLAKVLERVNLDDTISLQAGGTLVPWLPEFVPKIGLEIIKNGFLGFQDANATNFGKDPSGSGSFVEKLCRLRQQSGCGTSLASVCCLQGLVQTITSIDKLILLAGKGIEGSCQEYAFSREERILKDGILKGSMIELRSVRDIFMKLVTSAWHYVQSIERFGRGGPAPGVGIGWGASGGGFWSETILLVQNDAGFLIDLLETSQVVLVPVLLTEEVTFTMQINSALGITLIAGPKDRTVVEKALRVLLHVSFLKYLDLCIRRFMDGRNKLFGWKYEEEDYLVFSKILTSHFKDRWLSVKKKVNPVDSMSSSGNKTFEKSNSSLDTIYEDLDTPYSCQDSTNLVVEWAHQRLPLPMHWFLSPLSTLCDGRHAGLQKNSKGNLMQNPGDLLEVSKAGIFFLLGIEAMSRFLPIDVPSPVRSVPLVWNLHSLSVILLVGMGVIEEDKSRDVYEALQDLYGNILDKTRLKSAEMASETNLALLSEARNKNNLEFLRFQSEIHESYSTFIETLVDQFAAISYGDFIYGRQVTVYLHRCVEAPVRLAAWNALTNARVLELLPTLETCIGGTEGYLEPIEDNADILEAYVKSWTSGALDRAVSRRSVAYELVLHHLSSFLFHFCKDDMLSLRNKLARSLLRDSSLKLHHEVIMLNLIQYDKVTTDKDGSPLDCNIDKRFEALIEACERNSSLLGEVEKLRSLVKNTQHL</sequence>
<dbReference type="Pfam" id="PF08620">
    <property type="entry name" value="RPAP1_C"/>
    <property type="match status" value="1"/>
</dbReference>
<dbReference type="PANTHER" id="PTHR47605">
    <property type="entry name" value="TRANSCRIPTIONAL ELONGATION REGULATOR MINIYO"/>
    <property type="match status" value="1"/>
</dbReference>
<evidence type="ECO:0000313" key="10">
    <source>
        <dbReference type="Proteomes" id="UP000796880"/>
    </source>
</evidence>
<dbReference type="InterPro" id="IPR055326">
    <property type="entry name" value="MINIYO"/>
</dbReference>
<feature type="compositionally biased region" description="Acidic residues" evidence="5">
    <location>
        <begin position="91"/>
        <end position="102"/>
    </location>
</feature>
<organism evidence="9 10">
    <name type="scientific">Rhamnella rubrinervis</name>
    <dbReference type="NCBI Taxonomy" id="2594499"/>
    <lineage>
        <taxon>Eukaryota</taxon>
        <taxon>Viridiplantae</taxon>
        <taxon>Streptophyta</taxon>
        <taxon>Embryophyta</taxon>
        <taxon>Tracheophyta</taxon>
        <taxon>Spermatophyta</taxon>
        <taxon>Magnoliopsida</taxon>
        <taxon>eudicotyledons</taxon>
        <taxon>Gunneridae</taxon>
        <taxon>Pentapetalae</taxon>
        <taxon>rosids</taxon>
        <taxon>fabids</taxon>
        <taxon>Rosales</taxon>
        <taxon>Rhamnaceae</taxon>
        <taxon>rhamnoid group</taxon>
        <taxon>Rhamneae</taxon>
        <taxon>Rhamnella</taxon>
    </lineage>
</organism>
<dbReference type="PANTHER" id="PTHR47605:SF2">
    <property type="entry name" value="TRANSCRIPTIONAL ELONGATION REGULATOR MINIYO"/>
    <property type="match status" value="1"/>
</dbReference>
<protein>
    <recommendedName>
        <fullName evidence="11">Transcriptional elongation regulator MINIYO</fullName>
    </recommendedName>
</protein>
<evidence type="ECO:0008006" key="11">
    <source>
        <dbReference type="Google" id="ProtNLM"/>
    </source>
</evidence>
<dbReference type="Proteomes" id="UP000796880">
    <property type="component" value="Unassembled WGS sequence"/>
</dbReference>
<comment type="subcellular location">
    <subcellularLocation>
        <location evidence="1">Nucleus</location>
    </subcellularLocation>
</comment>
<dbReference type="Pfam" id="PF08621">
    <property type="entry name" value="RPAP1_N"/>
    <property type="match status" value="1"/>
</dbReference>
<evidence type="ECO:0000256" key="4">
    <source>
        <dbReference type="ARBA" id="ARBA00023242"/>
    </source>
</evidence>
<evidence type="ECO:0000313" key="9">
    <source>
        <dbReference type="EMBL" id="KAF3434785.1"/>
    </source>
</evidence>
<evidence type="ECO:0000256" key="3">
    <source>
        <dbReference type="ARBA" id="ARBA00023163"/>
    </source>
</evidence>
<dbReference type="Pfam" id="PF25766">
    <property type="entry name" value="TPR_RPAP1"/>
    <property type="match status" value="1"/>
</dbReference>
<feature type="region of interest" description="Disordered" evidence="5">
    <location>
        <begin position="1"/>
        <end position="28"/>
    </location>
</feature>
<feature type="domain" description="RPAP1 C-terminal" evidence="6">
    <location>
        <begin position="377"/>
        <end position="448"/>
    </location>
</feature>
<evidence type="ECO:0000256" key="5">
    <source>
        <dbReference type="SAM" id="MobiDB-lite"/>
    </source>
</evidence>
<comment type="caution">
    <text evidence="9">The sequence shown here is derived from an EMBL/GenBank/DDBJ whole genome shotgun (WGS) entry which is preliminary data.</text>
</comment>
<feature type="region of interest" description="Disordered" evidence="5">
    <location>
        <begin position="66"/>
        <end position="102"/>
    </location>
</feature>
<feature type="region of interest" description="Disordered" evidence="5">
    <location>
        <begin position="320"/>
        <end position="352"/>
    </location>
</feature>
<feature type="domain" description="RPAP1/MINIYO-like TPR repeats" evidence="8">
    <location>
        <begin position="1348"/>
        <end position="1486"/>
    </location>
</feature>
<evidence type="ECO:0000259" key="6">
    <source>
        <dbReference type="Pfam" id="PF08620"/>
    </source>
</evidence>
<dbReference type="EMBL" id="VOIH02000010">
    <property type="protein sequence ID" value="KAF3434785.1"/>
    <property type="molecule type" value="Genomic_DNA"/>
</dbReference>
<dbReference type="InterPro" id="IPR013929">
    <property type="entry name" value="RPAP1_C"/>
</dbReference>
<dbReference type="InterPro" id="IPR013930">
    <property type="entry name" value="RPAP1_N"/>
</dbReference>
<proteinExistence type="inferred from homology"/>
<dbReference type="InterPro" id="IPR057989">
    <property type="entry name" value="TPR_RPAP1/MINIYO-like"/>
</dbReference>
<evidence type="ECO:0000256" key="2">
    <source>
        <dbReference type="ARBA" id="ARBA00009953"/>
    </source>
</evidence>
<evidence type="ECO:0000259" key="8">
    <source>
        <dbReference type="Pfam" id="PF25766"/>
    </source>
</evidence>
<dbReference type="OrthoDB" id="348201at2759"/>
<evidence type="ECO:0000256" key="1">
    <source>
        <dbReference type="ARBA" id="ARBA00004123"/>
    </source>
</evidence>
<feature type="compositionally biased region" description="Polar residues" evidence="5">
    <location>
        <begin position="328"/>
        <end position="344"/>
    </location>
</feature>
<comment type="similarity">
    <text evidence="2">Belongs to the RPAP1 family.</text>
</comment>
<keyword evidence="3" id="KW-0804">Transcription</keyword>
<feature type="compositionally biased region" description="Basic and acidic residues" evidence="5">
    <location>
        <begin position="1"/>
        <end position="22"/>
    </location>
</feature>
<accession>A0A8K0GUM1</accession>
<dbReference type="InterPro" id="IPR016024">
    <property type="entry name" value="ARM-type_fold"/>
</dbReference>
<keyword evidence="4" id="KW-0539">Nucleus</keyword>
<dbReference type="SUPFAM" id="SSF48371">
    <property type="entry name" value="ARM repeat"/>
    <property type="match status" value="1"/>
</dbReference>
<feature type="domain" description="RPAP1 N-terminal" evidence="7">
    <location>
        <begin position="253"/>
        <end position="296"/>
    </location>
</feature>
<name>A0A8K0GUM1_9ROSA</name>
<gene>
    <name evidence="9" type="ORF">FNV43_RR21871</name>
</gene>
<reference evidence="9" key="1">
    <citation type="submission" date="2020-03" db="EMBL/GenBank/DDBJ databases">
        <title>A high-quality chromosome-level genome assembly of a woody plant with both climbing and erect habits, Rhamnella rubrinervis.</title>
        <authorList>
            <person name="Lu Z."/>
            <person name="Yang Y."/>
            <person name="Zhu X."/>
            <person name="Sun Y."/>
        </authorList>
    </citation>
    <scope>NUCLEOTIDE SEQUENCE</scope>
    <source>
        <strain evidence="9">BYM</strain>
        <tissue evidence="9">Leaf</tissue>
    </source>
</reference>